<evidence type="ECO:0000256" key="1">
    <source>
        <dbReference type="SAM" id="MobiDB-lite"/>
    </source>
</evidence>
<protein>
    <submittedName>
        <fullName evidence="2">Toll-like receptor 8</fullName>
    </submittedName>
</protein>
<dbReference type="EMBL" id="JAHWGI010000990">
    <property type="protein sequence ID" value="KAK3920184.1"/>
    <property type="molecule type" value="Genomic_DNA"/>
</dbReference>
<keyword evidence="2" id="KW-0675">Receptor</keyword>
<feature type="region of interest" description="Disordered" evidence="1">
    <location>
        <begin position="13"/>
        <end position="40"/>
    </location>
</feature>
<keyword evidence="3" id="KW-1185">Reference proteome</keyword>
<organism evidence="2 3">
    <name type="scientific">Frankliniella fusca</name>
    <dbReference type="NCBI Taxonomy" id="407009"/>
    <lineage>
        <taxon>Eukaryota</taxon>
        <taxon>Metazoa</taxon>
        <taxon>Ecdysozoa</taxon>
        <taxon>Arthropoda</taxon>
        <taxon>Hexapoda</taxon>
        <taxon>Insecta</taxon>
        <taxon>Pterygota</taxon>
        <taxon>Neoptera</taxon>
        <taxon>Paraneoptera</taxon>
        <taxon>Thysanoptera</taxon>
        <taxon>Terebrantia</taxon>
        <taxon>Thripoidea</taxon>
        <taxon>Thripidae</taxon>
        <taxon>Frankliniella</taxon>
    </lineage>
</organism>
<feature type="compositionally biased region" description="Basic and acidic residues" evidence="1">
    <location>
        <begin position="27"/>
        <end position="38"/>
    </location>
</feature>
<evidence type="ECO:0000313" key="3">
    <source>
        <dbReference type="Proteomes" id="UP001219518"/>
    </source>
</evidence>
<reference evidence="2" key="2">
    <citation type="journal article" date="2023" name="BMC Genomics">
        <title>Pest status, molecular evolution, and epigenetic factors derived from the genome assembly of Frankliniella fusca, a thysanopteran phytovirus vector.</title>
        <authorList>
            <person name="Catto M.A."/>
            <person name="Labadie P.E."/>
            <person name="Jacobson A.L."/>
            <person name="Kennedy G.G."/>
            <person name="Srinivasan R."/>
            <person name="Hunt B.G."/>
        </authorList>
    </citation>
    <scope>NUCLEOTIDE SEQUENCE</scope>
    <source>
        <strain evidence="2">PL_HMW_Pooled</strain>
    </source>
</reference>
<dbReference type="AlphaFoldDB" id="A0AAE1HF57"/>
<proteinExistence type="predicted"/>
<name>A0AAE1HF57_9NEOP</name>
<accession>A0AAE1HF57</accession>
<feature type="non-terminal residue" evidence="2">
    <location>
        <position position="1"/>
    </location>
</feature>
<evidence type="ECO:0000313" key="2">
    <source>
        <dbReference type="EMBL" id="KAK3920184.1"/>
    </source>
</evidence>
<dbReference type="Proteomes" id="UP001219518">
    <property type="component" value="Unassembled WGS sequence"/>
</dbReference>
<reference evidence="2" key="1">
    <citation type="submission" date="2021-07" db="EMBL/GenBank/DDBJ databases">
        <authorList>
            <person name="Catto M.A."/>
            <person name="Jacobson A."/>
            <person name="Kennedy G."/>
            <person name="Labadie P."/>
            <person name="Hunt B.G."/>
            <person name="Srinivasan R."/>
        </authorList>
    </citation>
    <scope>NUCLEOTIDE SEQUENCE</scope>
    <source>
        <strain evidence="2">PL_HMW_Pooled</strain>
        <tissue evidence="2">Head</tissue>
    </source>
</reference>
<sequence length="125" mass="13656">CTLRTEVNPCKEDSSLGMATQAGHNQLQERERKRKETDALCSSDGRTVKCRNSADFDWGPASIETNLALPNLLKKSLSPSCRALWSALKQGLKGMFDRGPNISFEADLYGIKVGKKIEVANKGGV</sequence>
<comment type="caution">
    <text evidence="2">The sequence shown here is derived from an EMBL/GenBank/DDBJ whole genome shotgun (WGS) entry which is preliminary data.</text>
</comment>
<gene>
    <name evidence="2" type="ORF">KUF71_009471</name>
</gene>